<name>A0A5C3MJV5_9AGAM</name>
<gene>
    <name evidence="1" type="ORF">OE88DRAFT_1812500</name>
</gene>
<sequence>MVFVISSYSDMFAFSNPRLYVYSQDTWHIILATPTYGTSIFLGSCRVLGKQKEDYGDGFKEG</sequence>
<proteinExistence type="predicted"/>
<dbReference type="EMBL" id="ML213541">
    <property type="protein sequence ID" value="TFK45520.1"/>
    <property type="molecule type" value="Genomic_DNA"/>
</dbReference>
<evidence type="ECO:0000313" key="2">
    <source>
        <dbReference type="Proteomes" id="UP000305948"/>
    </source>
</evidence>
<keyword evidence="2" id="KW-1185">Reference proteome</keyword>
<accession>A0A5C3MJV5</accession>
<protein>
    <submittedName>
        <fullName evidence="1">Uncharacterized protein</fullName>
    </submittedName>
</protein>
<dbReference type="Proteomes" id="UP000305948">
    <property type="component" value="Unassembled WGS sequence"/>
</dbReference>
<evidence type="ECO:0000313" key="1">
    <source>
        <dbReference type="EMBL" id="TFK45520.1"/>
    </source>
</evidence>
<organism evidence="1 2">
    <name type="scientific">Heliocybe sulcata</name>
    <dbReference type="NCBI Taxonomy" id="5364"/>
    <lineage>
        <taxon>Eukaryota</taxon>
        <taxon>Fungi</taxon>
        <taxon>Dikarya</taxon>
        <taxon>Basidiomycota</taxon>
        <taxon>Agaricomycotina</taxon>
        <taxon>Agaricomycetes</taxon>
        <taxon>Gloeophyllales</taxon>
        <taxon>Gloeophyllaceae</taxon>
        <taxon>Heliocybe</taxon>
    </lineage>
</organism>
<reference evidence="1 2" key="1">
    <citation type="journal article" date="2019" name="Nat. Ecol. Evol.">
        <title>Megaphylogeny resolves global patterns of mushroom evolution.</title>
        <authorList>
            <person name="Varga T."/>
            <person name="Krizsan K."/>
            <person name="Foldi C."/>
            <person name="Dima B."/>
            <person name="Sanchez-Garcia M."/>
            <person name="Sanchez-Ramirez S."/>
            <person name="Szollosi G.J."/>
            <person name="Szarkandi J.G."/>
            <person name="Papp V."/>
            <person name="Albert L."/>
            <person name="Andreopoulos W."/>
            <person name="Angelini C."/>
            <person name="Antonin V."/>
            <person name="Barry K.W."/>
            <person name="Bougher N.L."/>
            <person name="Buchanan P."/>
            <person name="Buyck B."/>
            <person name="Bense V."/>
            <person name="Catcheside P."/>
            <person name="Chovatia M."/>
            <person name="Cooper J."/>
            <person name="Damon W."/>
            <person name="Desjardin D."/>
            <person name="Finy P."/>
            <person name="Geml J."/>
            <person name="Haridas S."/>
            <person name="Hughes K."/>
            <person name="Justo A."/>
            <person name="Karasinski D."/>
            <person name="Kautmanova I."/>
            <person name="Kiss B."/>
            <person name="Kocsube S."/>
            <person name="Kotiranta H."/>
            <person name="LaButti K.M."/>
            <person name="Lechner B.E."/>
            <person name="Liimatainen K."/>
            <person name="Lipzen A."/>
            <person name="Lukacs Z."/>
            <person name="Mihaltcheva S."/>
            <person name="Morgado L.N."/>
            <person name="Niskanen T."/>
            <person name="Noordeloos M.E."/>
            <person name="Ohm R.A."/>
            <person name="Ortiz-Santana B."/>
            <person name="Ovrebo C."/>
            <person name="Racz N."/>
            <person name="Riley R."/>
            <person name="Savchenko A."/>
            <person name="Shiryaev A."/>
            <person name="Soop K."/>
            <person name="Spirin V."/>
            <person name="Szebenyi C."/>
            <person name="Tomsovsky M."/>
            <person name="Tulloss R.E."/>
            <person name="Uehling J."/>
            <person name="Grigoriev I.V."/>
            <person name="Vagvolgyi C."/>
            <person name="Papp T."/>
            <person name="Martin F.M."/>
            <person name="Miettinen O."/>
            <person name="Hibbett D.S."/>
            <person name="Nagy L.G."/>
        </authorList>
    </citation>
    <scope>NUCLEOTIDE SEQUENCE [LARGE SCALE GENOMIC DNA]</scope>
    <source>
        <strain evidence="1 2">OMC1185</strain>
    </source>
</reference>
<dbReference type="AlphaFoldDB" id="A0A5C3MJV5"/>